<dbReference type="GeneID" id="41601078"/>
<dbReference type="Gene3D" id="3.40.50.300">
    <property type="entry name" value="P-loop containing nucleotide triphosphate hydrolases"/>
    <property type="match status" value="1"/>
</dbReference>
<evidence type="ECO:0000313" key="4">
    <source>
        <dbReference type="EMBL" id="AJM93214.1"/>
    </source>
</evidence>
<dbReference type="PANTHER" id="PTHR43637:SF1">
    <property type="entry name" value="UPF0273 PROTEIN TM_0370"/>
    <property type="match status" value="1"/>
</dbReference>
<reference evidence="4 5" key="3">
    <citation type="journal article" date="2019" name="Int. J. Syst. Evol. Microbiol.">
        <title>Nitrosopumilus adriaticus sp. nov. and Nitrosopumilus piranensis sp. nov., two ammonia-oxidizing archaea from the Adriatic Sea and members of the class Nitrososphaeria.</title>
        <authorList>
            <person name="Bayer B."/>
            <person name="Vojvoda J."/>
            <person name="Reinthaler T."/>
            <person name="Reyes C."/>
            <person name="Pinto M."/>
            <person name="Herndl G.J."/>
        </authorList>
    </citation>
    <scope>NUCLEOTIDE SEQUENCE [LARGE SCALE GENOMIC DNA]</scope>
    <source>
        <strain evidence="4 5">D3C</strain>
    </source>
</reference>
<dbReference type="STRING" id="1582439.NPIRD3C_2004"/>
<evidence type="ECO:0000259" key="3">
    <source>
        <dbReference type="PROSITE" id="PS51146"/>
    </source>
</evidence>
<dbReference type="AlphaFoldDB" id="A0A0C5BY25"/>
<reference evidence="4 5" key="2">
    <citation type="journal article" date="2016" name="ISME J.">
        <title>Physiological and genomic characterization of two novel marine thaumarchaeal strains indicates niche differentiation.</title>
        <authorList>
            <person name="Bayer B."/>
            <person name="Vojvoda J."/>
            <person name="Offre P."/>
            <person name="Alves R.J."/>
            <person name="Elisabeth N.H."/>
            <person name="Garcia J.A."/>
            <person name="Volland J.M."/>
            <person name="Srivastava A."/>
            <person name="Schleper C."/>
            <person name="Herndl G.J."/>
        </authorList>
    </citation>
    <scope>NUCLEOTIDE SEQUENCE [LARGE SCALE GENOMIC DNA]</scope>
    <source>
        <strain evidence="4 5">D3C</strain>
    </source>
</reference>
<evidence type="ECO:0000256" key="1">
    <source>
        <dbReference type="ARBA" id="ARBA00022741"/>
    </source>
</evidence>
<dbReference type="InterPro" id="IPR010624">
    <property type="entry name" value="KaiC_dom"/>
</dbReference>
<dbReference type="KEGG" id="nid:NPIRD3C_2004"/>
<dbReference type="EMBL" id="CP010868">
    <property type="protein sequence ID" value="AJM93214.1"/>
    <property type="molecule type" value="Genomic_DNA"/>
</dbReference>
<dbReference type="HOGENOM" id="CLU_023669_2_1_2"/>
<protein>
    <recommendedName>
        <fullName evidence="3">KaiC domain-containing protein</fullName>
    </recommendedName>
</protein>
<sequence>MAELRIPTLIPGFDELVDGGIPIGSLILLAGNTGAGKTLFSSHMINSNSENSKSLYCGFFESKEDIIKNANNFGFNFSKFIDEEKLVISEFFPILEEGITTIISEIEAEIEKVQPSLLVIDSISTLAGDLKNIQEMRIFLKMIHSITKSKNITVILISELPLNSKKMGLGVEEFIADGIIIMKYAQIREKIRRCLAVLKMRNTHHSMDIWEFEIGSNGIKLKPALQKDDMLVISNNMQFT</sequence>
<reference evidence="5" key="1">
    <citation type="submission" date="2015-02" db="EMBL/GenBank/DDBJ databases">
        <title>Characterization of two novel Thaumarchaeota isolated from the Northern Adriatic Sea.</title>
        <authorList>
            <person name="Bayer B."/>
            <person name="Vojvoda J."/>
            <person name="Offre P."/>
            <person name="Srivastava A."/>
            <person name="Elisabeth N."/>
            <person name="Garcia J.A.L."/>
            <person name="Schleper C."/>
            <person name="Herndl G.J."/>
        </authorList>
    </citation>
    <scope>NUCLEOTIDE SEQUENCE [LARGE SCALE GENOMIC DNA]</scope>
    <source>
        <strain evidence="5">D3C</strain>
    </source>
</reference>
<evidence type="ECO:0000256" key="2">
    <source>
        <dbReference type="ARBA" id="ARBA00022840"/>
    </source>
</evidence>
<name>A0A0C5BY25_9ARCH</name>
<dbReference type="PROSITE" id="PS51146">
    <property type="entry name" value="KAIC"/>
    <property type="match status" value="1"/>
</dbReference>
<organism evidence="4 5">
    <name type="scientific">Nitrosopumilus piranensis</name>
    <dbReference type="NCBI Taxonomy" id="1582439"/>
    <lineage>
        <taxon>Archaea</taxon>
        <taxon>Nitrososphaerota</taxon>
        <taxon>Nitrososphaeria</taxon>
        <taxon>Nitrosopumilales</taxon>
        <taxon>Nitrosopumilaceae</taxon>
        <taxon>Nitrosopumilus</taxon>
    </lineage>
</organism>
<accession>A0A0C5BY25</accession>
<evidence type="ECO:0000313" key="5">
    <source>
        <dbReference type="Proteomes" id="UP000032027"/>
    </source>
</evidence>
<proteinExistence type="predicted"/>
<dbReference type="OrthoDB" id="63735at2157"/>
<dbReference type="PATRIC" id="fig|1582439.9.peg.2071"/>
<gene>
    <name evidence="4" type="ORF">NPIRD3C_2004</name>
</gene>
<dbReference type="InterPro" id="IPR027417">
    <property type="entry name" value="P-loop_NTPase"/>
</dbReference>
<dbReference type="RefSeq" id="WP_148703919.1">
    <property type="nucleotide sequence ID" value="NZ_CP010868.1"/>
</dbReference>
<dbReference type="Proteomes" id="UP000032027">
    <property type="component" value="Chromosome"/>
</dbReference>
<dbReference type="Pfam" id="PF06745">
    <property type="entry name" value="ATPase"/>
    <property type="match status" value="1"/>
</dbReference>
<dbReference type="SUPFAM" id="SSF52540">
    <property type="entry name" value="P-loop containing nucleoside triphosphate hydrolases"/>
    <property type="match status" value="1"/>
</dbReference>
<keyword evidence="2" id="KW-0067">ATP-binding</keyword>
<dbReference type="GO" id="GO:0005524">
    <property type="term" value="F:ATP binding"/>
    <property type="evidence" value="ECO:0007669"/>
    <property type="project" value="UniProtKB-KW"/>
</dbReference>
<keyword evidence="1" id="KW-0547">Nucleotide-binding</keyword>
<keyword evidence="5" id="KW-1185">Reference proteome</keyword>
<dbReference type="PANTHER" id="PTHR43637">
    <property type="entry name" value="UPF0273 PROTEIN TM_0370"/>
    <property type="match status" value="1"/>
</dbReference>
<dbReference type="InterPro" id="IPR014774">
    <property type="entry name" value="KaiC-like_dom"/>
</dbReference>
<feature type="domain" description="KaiC" evidence="3">
    <location>
        <begin position="4"/>
        <end position="235"/>
    </location>
</feature>